<evidence type="ECO:0000313" key="2">
    <source>
        <dbReference type="Proteomes" id="UP000555546"/>
    </source>
</evidence>
<name>A0A7W9AVS0_9HYPH</name>
<protein>
    <submittedName>
        <fullName evidence="1">Uncharacterized protein</fullName>
    </submittedName>
</protein>
<proteinExistence type="predicted"/>
<accession>A0A7W9AVS0</accession>
<evidence type="ECO:0000313" key="1">
    <source>
        <dbReference type="EMBL" id="MBB5701462.1"/>
    </source>
</evidence>
<dbReference type="AlphaFoldDB" id="A0A7W9AVS0"/>
<comment type="caution">
    <text evidence="1">The sequence shown here is derived from an EMBL/GenBank/DDBJ whole genome shotgun (WGS) entry which is preliminary data.</text>
</comment>
<keyword evidence="2" id="KW-1185">Reference proteome</keyword>
<dbReference type="Proteomes" id="UP000555546">
    <property type="component" value="Unassembled WGS sequence"/>
</dbReference>
<reference evidence="1 2" key="1">
    <citation type="submission" date="2020-08" db="EMBL/GenBank/DDBJ databases">
        <title>Genomic Encyclopedia of Type Strains, Phase IV (KMG-IV): sequencing the most valuable type-strain genomes for metagenomic binning, comparative biology and taxonomic classification.</title>
        <authorList>
            <person name="Goeker M."/>
        </authorList>
    </citation>
    <scope>NUCLEOTIDE SEQUENCE [LARGE SCALE GENOMIC DNA]</scope>
    <source>
        <strain evidence="1 2">DSM 26944</strain>
    </source>
</reference>
<sequence length="136" mass="15081">MATELCPLRKVIDTTFARAETCEGNLALKSTQALKPELPVSFLLIRRGYPRHRQFVSLERGLEPALQIIQTWVSHVSPHELGSRRGSSIRSAVYGPMPLKIGCRGRTCTDDLKGAETVWACFATLSNWRAVRGATT</sequence>
<organism evidence="1 2">
    <name type="scientific">Brucella daejeonensis</name>
    <dbReference type="NCBI Taxonomy" id="659015"/>
    <lineage>
        <taxon>Bacteria</taxon>
        <taxon>Pseudomonadati</taxon>
        <taxon>Pseudomonadota</taxon>
        <taxon>Alphaproteobacteria</taxon>
        <taxon>Hyphomicrobiales</taxon>
        <taxon>Brucellaceae</taxon>
        <taxon>Brucella/Ochrobactrum group</taxon>
        <taxon>Brucella</taxon>
    </lineage>
</organism>
<dbReference type="EMBL" id="JACIJG010000004">
    <property type="protein sequence ID" value="MBB5701462.1"/>
    <property type="molecule type" value="Genomic_DNA"/>
</dbReference>
<dbReference type="RefSeq" id="WP_183649734.1">
    <property type="nucleotide sequence ID" value="NZ_JACIJG010000004.1"/>
</dbReference>
<gene>
    <name evidence="1" type="ORF">FHS76_001313</name>
</gene>